<dbReference type="SUPFAM" id="SSF46785">
    <property type="entry name" value="Winged helix' DNA-binding domain"/>
    <property type="match status" value="1"/>
</dbReference>
<keyword evidence="3" id="KW-0804">Transcription</keyword>
<proteinExistence type="predicted"/>
<evidence type="ECO:0000256" key="1">
    <source>
        <dbReference type="ARBA" id="ARBA00023015"/>
    </source>
</evidence>
<dbReference type="Pfam" id="PF01037">
    <property type="entry name" value="AsnC_trans_reg"/>
    <property type="match status" value="1"/>
</dbReference>
<name>A0A2U8GMQ6_9RHOO</name>
<dbReference type="PANTHER" id="PTHR30154">
    <property type="entry name" value="LEUCINE-RESPONSIVE REGULATORY PROTEIN"/>
    <property type="match status" value="1"/>
</dbReference>
<evidence type="ECO:0000313" key="5">
    <source>
        <dbReference type="EMBL" id="AWI74750.1"/>
    </source>
</evidence>
<dbReference type="PROSITE" id="PS00519">
    <property type="entry name" value="HTH_ASNC_1"/>
    <property type="match status" value="1"/>
</dbReference>
<reference evidence="5 6" key="1">
    <citation type="submission" date="2017-06" db="EMBL/GenBank/DDBJ databases">
        <title>Azoarcus.</title>
        <authorList>
            <person name="Woo J.-H."/>
            <person name="Kim H.-S."/>
        </authorList>
    </citation>
    <scope>NUCLEOTIDE SEQUENCE [LARGE SCALE GENOMIC DNA]</scope>
    <source>
        <strain evidence="5 6">TSPY31</strain>
    </source>
</reference>
<evidence type="ECO:0000256" key="2">
    <source>
        <dbReference type="ARBA" id="ARBA00023125"/>
    </source>
</evidence>
<keyword evidence="2" id="KW-0238">DNA-binding</keyword>
<dbReference type="Gene3D" id="3.30.70.920">
    <property type="match status" value="1"/>
</dbReference>
<evidence type="ECO:0000313" key="6">
    <source>
        <dbReference type="Proteomes" id="UP000244930"/>
    </source>
</evidence>
<dbReference type="GO" id="GO:0043200">
    <property type="term" value="P:response to amino acid"/>
    <property type="evidence" value="ECO:0007669"/>
    <property type="project" value="TreeGrafter"/>
</dbReference>
<organism evidence="5 6">
    <name type="scientific">Parazoarcus communis</name>
    <dbReference type="NCBI Taxonomy" id="41977"/>
    <lineage>
        <taxon>Bacteria</taxon>
        <taxon>Pseudomonadati</taxon>
        <taxon>Pseudomonadota</taxon>
        <taxon>Betaproteobacteria</taxon>
        <taxon>Rhodocyclales</taxon>
        <taxon>Zoogloeaceae</taxon>
        <taxon>Parazoarcus</taxon>
    </lineage>
</organism>
<dbReference type="SMART" id="SM00344">
    <property type="entry name" value="HTH_ASNC"/>
    <property type="match status" value="1"/>
</dbReference>
<dbReference type="Gene3D" id="1.10.10.10">
    <property type="entry name" value="Winged helix-like DNA-binding domain superfamily/Winged helix DNA-binding domain"/>
    <property type="match status" value="1"/>
</dbReference>
<dbReference type="Proteomes" id="UP000244930">
    <property type="component" value="Chromosome"/>
</dbReference>
<dbReference type="SUPFAM" id="SSF54909">
    <property type="entry name" value="Dimeric alpha+beta barrel"/>
    <property type="match status" value="1"/>
</dbReference>
<dbReference type="PROSITE" id="PS50956">
    <property type="entry name" value="HTH_ASNC_2"/>
    <property type="match status" value="1"/>
</dbReference>
<gene>
    <name evidence="5" type="ORF">CEW83_05580</name>
</gene>
<dbReference type="PANTHER" id="PTHR30154:SF53">
    <property type="entry name" value="HTH-TYPE TRANSCRIPTIONAL REGULATOR LRPC"/>
    <property type="match status" value="1"/>
</dbReference>
<dbReference type="PRINTS" id="PR00033">
    <property type="entry name" value="HTHASNC"/>
</dbReference>
<keyword evidence="6" id="KW-1185">Reference proteome</keyword>
<dbReference type="EMBL" id="CP022187">
    <property type="protein sequence ID" value="AWI74750.1"/>
    <property type="molecule type" value="Genomic_DNA"/>
</dbReference>
<dbReference type="GO" id="GO:0043565">
    <property type="term" value="F:sequence-specific DNA binding"/>
    <property type="evidence" value="ECO:0007669"/>
    <property type="project" value="InterPro"/>
</dbReference>
<evidence type="ECO:0000256" key="3">
    <source>
        <dbReference type="ARBA" id="ARBA00023163"/>
    </source>
</evidence>
<dbReference type="RefSeq" id="WP_108948458.1">
    <property type="nucleotide sequence ID" value="NZ_CP022187.1"/>
</dbReference>
<dbReference type="InterPro" id="IPR019887">
    <property type="entry name" value="Tscrpt_reg_AsnC/Lrp_C"/>
</dbReference>
<dbReference type="FunFam" id="1.10.10.10:FF:000186">
    <property type="entry name" value="AsnC family transcriptional regulator"/>
    <property type="match status" value="1"/>
</dbReference>
<dbReference type="InterPro" id="IPR019888">
    <property type="entry name" value="Tscrpt_reg_AsnC-like"/>
</dbReference>
<keyword evidence="1" id="KW-0805">Transcription regulation</keyword>
<feature type="domain" description="HTH asnC-type" evidence="4">
    <location>
        <begin position="7"/>
        <end position="68"/>
    </location>
</feature>
<dbReference type="Pfam" id="PF13404">
    <property type="entry name" value="HTH_AsnC-type"/>
    <property type="match status" value="1"/>
</dbReference>
<dbReference type="InterPro" id="IPR000485">
    <property type="entry name" value="AsnC-type_HTH_dom"/>
</dbReference>
<evidence type="ECO:0000259" key="4">
    <source>
        <dbReference type="PROSITE" id="PS50956"/>
    </source>
</evidence>
<dbReference type="InterPro" id="IPR036388">
    <property type="entry name" value="WH-like_DNA-bd_sf"/>
</dbReference>
<dbReference type="InterPro" id="IPR036390">
    <property type="entry name" value="WH_DNA-bd_sf"/>
</dbReference>
<dbReference type="InterPro" id="IPR019885">
    <property type="entry name" value="Tscrpt_reg_HTH_AsnC-type_CS"/>
</dbReference>
<protein>
    <submittedName>
        <fullName evidence="5">AsnC family transcriptional regulator</fullName>
    </submittedName>
</protein>
<accession>A0A2U8GMQ6</accession>
<dbReference type="AlphaFoldDB" id="A0A2U8GMQ6"/>
<sequence>MSDHPRLDRLNRRLLAELQQNARLPLAELGRRVGLSSPAVAERIRRLEEQGVIRGYRAEVDPHSIGYPVTAFVELHIPPESYTRVEALLGTLPAIREAHHVTGRAAFMLKVVAQSLSELEALIATFAPYGSSETAVVLSTRLAPRALPIDGAN</sequence>
<dbReference type="InterPro" id="IPR011008">
    <property type="entry name" value="Dimeric_a/b-barrel"/>
</dbReference>
<dbReference type="GO" id="GO:0005829">
    <property type="term" value="C:cytosol"/>
    <property type="evidence" value="ECO:0007669"/>
    <property type="project" value="TreeGrafter"/>
</dbReference>
<dbReference type="KEGG" id="acom:CEW83_05580"/>